<dbReference type="InterPro" id="IPR011042">
    <property type="entry name" value="6-blade_b-propeller_TolB-like"/>
</dbReference>
<accession>A0AAV7NXE5</accession>
<feature type="compositionally biased region" description="Basic and acidic residues" evidence="4">
    <location>
        <begin position="530"/>
        <end position="540"/>
    </location>
</feature>
<dbReference type="Proteomes" id="UP001066276">
    <property type="component" value="Chromosome 8"/>
</dbReference>
<keyword evidence="6" id="KW-1185">Reference proteome</keyword>
<feature type="repeat" description="NHL" evidence="2">
    <location>
        <begin position="1121"/>
        <end position="1154"/>
    </location>
</feature>
<feature type="repeat" description="NHL" evidence="2">
    <location>
        <begin position="892"/>
        <end position="935"/>
    </location>
</feature>
<evidence type="ECO:0000256" key="2">
    <source>
        <dbReference type="PROSITE-ProRule" id="PRU00504"/>
    </source>
</evidence>
<proteinExistence type="predicted"/>
<feature type="compositionally biased region" description="Polar residues" evidence="4">
    <location>
        <begin position="654"/>
        <end position="665"/>
    </location>
</feature>
<feature type="region of interest" description="Disordered" evidence="4">
    <location>
        <begin position="521"/>
        <end position="540"/>
    </location>
</feature>
<feature type="compositionally biased region" description="Polar residues" evidence="4">
    <location>
        <begin position="847"/>
        <end position="860"/>
    </location>
</feature>
<feature type="region of interest" description="Disordered" evidence="4">
    <location>
        <begin position="626"/>
        <end position="791"/>
    </location>
</feature>
<feature type="compositionally biased region" description="Polar residues" evidence="4">
    <location>
        <begin position="177"/>
        <end position="187"/>
    </location>
</feature>
<keyword evidence="3" id="KW-0175">Coiled coil</keyword>
<dbReference type="InterPro" id="IPR001258">
    <property type="entry name" value="NHL_repeat"/>
</dbReference>
<dbReference type="Gene3D" id="2.120.10.30">
    <property type="entry name" value="TolB, C-terminal domain"/>
    <property type="match status" value="1"/>
</dbReference>
<feature type="compositionally biased region" description="Low complexity" evidence="4">
    <location>
        <begin position="196"/>
        <end position="209"/>
    </location>
</feature>
<evidence type="ECO:0000256" key="1">
    <source>
        <dbReference type="ARBA" id="ARBA00022737"/>
    </source>
</evidence>
<feature type="region of interest" description="Disordered" evidence="4">
    <location>
        <begin position="804"/>
        <end position="881"/>
    </location>
</feature>
<keyword evidence="1" id="KW-0677">Repeat</keyword>
<protein>
    <submittedName>
        <fullName evidence="5">Uncharacterized protein</fullName>
    </submittedName>
</protein>
<feature type="coiled-coil region" evidence="3">
    <location>
        <begin position="48"/>
        <end position="75"/>
    </location>
</feature>
<evidence type="ECO:0000256" key="4">
    <source>
        <dbReference type="SAM" id="MobiDB-lite"/>
    </source>
</evidence>
<dbReference type="AlphaFoldDB" id="A0AAV7NXE5"/>
<feature type="compositionally biased region" description="Polar residues" evidence="4">
    <location>
        <begin position="336"/>
        <end position="357"/>
    </location>
</feature>
<reference evidence="5" key="1">
    <citation type="journal article" date="2022" name="bioRxiv">
        <title>Sequencing and chromosome-scale assembly of the giantPleurodeles waltlgenome.</title>
        <authorList>
            <person name="Brown T."/>
            <person name="Elewa A."/>
            <person name="Iarovenko S."/>
            <person name="Subramanian E."/>
            <person name="Araus A.J."/>
            <person name="Petzold A."/>
            <person name="Susuki M."/>
            <person name="Suzuki K.-i.T."/>
            <person name="Hayashi T."/>
            <person name="Toyoda A."/>
            <person name="Oliveira C."/>
            <person name="Osipova E."/>
            <person name="Leigh N.D."/>
            <person name="Simon A."/>
            <person name="Yun M.H."/>
        </authorList>
    </citation>
    <scope>NUCLEOTIDE SEQUENCE</scope>
    <source>
        <strain evidence="5">20211129_DDA</strain>
        <tissue evidence="5">Liver</tissue>
    </source>
</reference>
<organism evidence="5 6">
    <name type="scientific">Pleurodeles waltl</name>
    <name type="common">Iberian ribbed newt</name>
    <dbReference type="NCBI Taxonomy" id="8319"/>
    <lineage>
        <taxon>Eukaryota</taxon>
        <taxon>Metazoa</taxon>
        <taxon>Chordata</taxon>
        <taxon>Craniata</taxon>
        <taxon>Vertebrata</taxon>
        <taxon>Euteleostomi</taxon>
        <taxon>Amphibia</taxon>
        <taxon>Batrachia</taxon>
        <taxon>Caudata</taxon>
        <taxon>Salamandroidea</taxon>
        <taxon>Salamandridae</taxon>
        <taxon>Pleurodelinae</taxon>
        <taxon>Pleurodeles</taxon>
    </lineage>
</organism>
<feature type="compositionally biased region" description="Basic and acidic residues" evidence="4">
    <location>
        <begin position="446"/>
        <end position="461"/>
    </location>
</feature>
<evidence type="ECO:0000313" key="6">
    <source>
        <dbReference type="Proteomes" id="UP001066276"/>
    </source>
</evidence>
<dbReference type="PANTHER" id="PTHR24104:SF53">
    <property type="match status" value="1"/>
</dbReference>
<sequence>MDSAMDDFAALLGSLSRTCQELEEIKQEQAKDHQRISKSFERALLGILHQEQSIMKQVEQEHGQLRAKLTSLQRVNEQALQDGVSEINSMVEQISKVSSQLQAMNSTKCNVVTMQEIQEKVAEIFDRKKSIIIRLKNVQFSPCQLQTPALGEVHYEEQTFGFSIPYFEGQGSTFLNGSETSNTQLLSEEQPPWDVTSSDSGSTDNSGISSRKKSLEVRERNIGEPKRKSSRHQPIQKRLSKENTMVRGEQTFVLSPTASLVSDSETKASGPRTVNKIRISDSDSSSSVPESNEKAAHASGADPTFLRRKPSKEDRTIHNRGLPIPRRVSEEPVLTKASQSAGRGVSTHPSGRQTQQRDAPIMIEQSHTTKSASLFPNNQSHSSMNVLKDVIVGNAQSHMKEHPNGTRVSNQNVIGSQFSNCLNGKPPQCLENTNIHLSSSNYSKASKRDQDECDSETRQFRNGESTAHITKQQAQTNRMQPLPITEENQDGKTMHGMPLGLALVPNQDSVFRATTAFVYEDDSDNSDDAPDGKTLKNSEKDPKACRVVAIRASRVPSAKKVSSIEQLSKWNSMELISNVELSSPVEELAYDSTASPIALSDSISFQANLLGQNYADLLSQKKTTLLAQPEQTKPSERSSTHALDQDFADAERSPSPTESIKSSYTFILDSPREDSSQNSSSRASRLSFSERKRLPPTPNQRATGGRPVIASCTEPKKDRTPPQNSRKKQMDRALSDVANSQHPGASVVITKRDHYANFNRGSQSKSRDISQCRVKKSVGRSSSMPVIDGLPKSKIESSNAFCSKSVNDRRDSVSSSSSSKTYSRPCSRATASRAVKSAISKGKASQYGRSRTPSSENVQRPFQRMRGLSKSESNLTGYPLEEDEGPYFNKLIGQFSKYGSGRGELNLPHGLHTTLMGALYVVDYGNRRVQVMDWKGCIMQQITLEAKNYFDIAVNNKGLVALTNSSDRTVEVYSKHGKLLQVFSKNLNTPRGITSNFRDEFIIADTKLGTLSALTLDLTTGRTVESTIVPGFNKPYLVSANSQGLLAVSERGFDGGCCVKVLNDDWQVLRVLGLKGGIGPVLFNPWGVCIDNQGDILVADWGQTHSVVHYPIQGSPTAVVTDGLSSPRGIAVLQDHYVLVADSMHNCIKVFQYK</sequence>
<dbReference type="Pfam" id="PF01436">
    <property type="entry name" value="NHL"/>
    <property type="match status" value="1"/>
</dbReference>
<evidence type="ECO:0000313" key="5">
    <source>
        <dbReference type="EMBL" id="KAJ1120726.1"/>
    </source>
</evidence>
<dbReference type="PROSITE" id="PS51125">
    <property type="entry name" value="NHL"/>
    <property type="match status" value="2"/>
</dbReference>
<feature type="region of interest" description="Disordered" evidence="4">
    <location>
        <begin position="440"/>
        <end position="492"/>
    </location>
</feature>
<gene>
    <name evidence="5" type="ORF">NDU88_008887</name>
</gene>
<feature type="compositionally biased region" description="Low complexity" evidence="4">
    <location>
        <begin position="676"/>
        <end position="687"/>
    </location>
</feature>
<dbReference type="PANTHER" id="PTHR24104">
    <property type="entry name" value="E3 UBIQUITIN-PROTEIN LIGASE NHLRC1-RELATED"/>
    <property type="match status" value="1"/>
</dbReference>
<evidence type="ECO:0000256" key="3">
    <source>
        <dbReference type="SAM" id="Coils"/>
    </source>
</evidence>
<feature type="compositionally biased region" description="Polar residues" evidence="4">
    <location>
        <begin position="462"/>
        <end position="479"/>
    </location>
</feature>
<dbReference type="InterPro" id="IPR050952">
    <property type="entry name" value="TRIM-NHL_E3_ligases"/>
</dbReference>
<dbReference type="SUPFAM" id="SSF101898">
    <property type="entry name" value="NHL repeat"/>
    <property type="match status" value="1"/>
</dbReference>
<dbReference type="GO" id="GO:0043161">
    <property type="term" value="P:proteasome-mediated ubiquitin-dependent protein catabolic process"/>
    <property type="evidence" value="ECO:0007669"/>
    <property type="project" value="TreeGrafter"/>
</dbReference>
<feature type="compositionally biased region" description="Basic and acidic residues" evidence="4">
    <location>
        <begin position="213"/>
        <end position="227"/>
    </location>
</feature>
<dbReference type="GO" id="GO:0061630">
    <property type="term" value="F:ubiquitin protein ligase activity"/>
    <property type="evidence" value="ECO:0007669"/>
    <property type="project" value="TreeGrafter"/>
</dbReference>
<feature type="compositionally biased region" description="Polar residues" evidence="4">
    <location>
        <begin position="252"/>
        <end position="263"/>
    </location>
</feature>
<feature type="region of interest" description="Disordered" evidence="4">
    <location>
        <begin position="177"/>
        <end position="358"/>
    </location>
</feature>
<comment type="caution">
    <text evidence="5">The sequence shown here is derived from an EMBL/GenBank/DDBJ whole genome shotgun (WGS) entry which is preliminary data.</text>
</comment>
<dbReference type="GO" id="GO:0000209">
    <property type="term" value="P:protein polyubiquitination"/>
    <property type="evidence" value="ECO:0007669"/>
    <property type="project" value="TreeGrafter"/>
</dbReference>
<name>A0AAV7NXE5_PLEWA</name>
<dbReference type="EMBL" id="JANPWB010000012">
    <property type="protein sequence ID" value="KAJ1120726.1"/>
    <property type="molecule type" value="Genomic_DNA"/>
</dbReference>